<dbReference type="Proteomes" id="UP001457282">
    <property type="component" value="Unassembled WGS sequence"/>
</dbReference>
<dbReference type="AlphaFoldDB" id="A0AAW1VUU9"/>
<accession>A0AAW1VUU9</accession>
<feature type="region of interest" description="Disordered" evidence="1">
    <location>
        <begin position="92"/>
        <end position="119"/>
    </location>
</feature>
<dbReference type="EMBL" id="JBEDUW010000007">
    <property type="protein sequence ID" value="KAK9910673.1"/>
    <property type="molecule type" value="Genomic_DNA"/>
</dbReference>
<proteinExistence type="predicted"/>
<sequence>MENEEAEALSSNPTLDLDPALQKKHRSMLERLNNYHQTHTDSSLTCRSAESDSVSSPSFDSASSPSFLPSYEIRFSLKAILDLSYYPKINSLSKMKAPKKTQSASPKRKRQRNGFLSSS</sequence>
<evidence type="ECO:0000313" key="2">
    <source>
        <dbReference type="EMBL" id="KAK9910673.1"/>
    </source>
</evidence>
<comment type="caution">
    <text evidence="2">The sequence shown here is derived from an EMBL/GenBank/DDBJ whole genome shotgun (WGS) entry which is preliminary data.</text>
</comment>
<organism evidence="2 3">
    <name type="scientific">Rubus argutus</name>
    <name type="common">Southern blackberry</name>
    <dbReference type="NCBI Taxonomy" id="59490"/>
    <lineage>
        <taxon>Eukaryota</taxon>
        <taxon>Viridiplantae</taxon>
        <taxon>Streptophyta</taxon>
        <taxon>Embryophyta</taxon>
        <taxon>Tracheophyta</taxon>
        <taxon>Spermatophyta</taxon>
        <taxon>Magnoliopsida</taxon>
        <taxon>eudicotyledons</taxon>
        <taxon>Gunneridae</taxon>
        <taxon>Pentapetalae</taxon>
        <taxon>rosids</taxon>
        <taxon>fabids</taxon>
        <taxon>Rosales</taxon>
        <taxon>Rosaceae</taxon>
        <taxon>Rosoideae</taxon>
        <taxon>Rosoideae incertae sedis</taxon>
        <taxon>Rubus</taxon>
    </lineage>
</organism>
<keyword evidence="3" id="KW-1185">Reference proteome</keyword>
<feature type="compositionally biased region" description="Low complexity" evidence="1">
    <location>
        <begin position="51"/>
        <end position="66"/>
    </location>
</feature>
<reference evidence="2 3" key="1">
    <citation type="journal article" date="2023" name="G3 (Bethesda)">
        <title>A chromosome-length genome assembly and annotation of blackberry (Rubus argutus, cv. 'Hillquist').</title>
        <authorList>
            <person name="Bruna T."/>
            <person name="Aryal R."/>
            <person name="Dudchenko O."/>
            <person name="Sargent D.J."/>
            <person name="Mead D."/>
            <person name="Buti M."/>
            <person name="Cavallini A."/>
            <person name="Hytonen T."/>
            <person name="Andres J."/>
            <person name="Pham M."/>
            <person name="Weisz D."/>
            <person name="Mascagni F."/>
            <person name="Usai G."/>
            <person name="Natali L."/>
            <person name="Bassil N."/>
            <person name="Fernandez G.E."/>
            <person name="Lomsadze A."/>
            <person name="Armour M."/>
            <person name="Olukolu B."/>
            <person name="Poorten T."/>
            <person name="Britton C."/>
            <person name="Davik J."/>
            <person name="Ashrafi H."/>
            <person name="Aiden E.L."/>
            <person name="Borodovsky M."/>
            <person name="Worthington M."/>
        </authorList>
    </citation>
    <scope>NUCLEOTIDE SEQUENCE [LARGE SCALE GENOMIC DNA]</scope>
    <source>
        <strain evidence="2">PI 553951</strain>
    </source>
</reference>
<protein>
    <submittedName>
        <fullName evidence="2">Uncharacterized protein</fullName>
    </submittedName>
</protein>
<gene>
    <name evidence="2" type="ORF">M0R45_034627</name>
</gene>
<evidence type="ECO:0000256" key="1">
    <source>
        <dbReference type="SAM" id="MobiDB-lite"/>
    </source>
</evidence>
<feature type="region of interest" description="Disordered" evidence="1">
    <location>
        <begin position="1"/>
        <end position="66"/>
    </location>
</feature>
<name>A0AAW1VUU9_RUBAR</name>
<evidence type="ECO:0000313" key="3">
    <source>
        <dbReference type="Proteomes" id="UP001457282"/>
    </source>
</evidence>
<feature type="compositionally biased region" description="Polar residues" evidence="1">
    <location>
        <begin position="34"/>
        <end position="46"/>
    </location>
</feature>